<evidence type="ECO:0000256" key="2">
    <source>
        <dbReference type="SAM" id="SignalP"/>
    </source>
</evidence>
<dbReference type="RefSeq" id="WP_203820121.1">
    <property type="nucleotide sequence ID" value="NZ_BAAABP010000002.1"/>
</dbReference>
<dbReference type="SUPFAM" id="SSF49785">
    <property type="entry name" value="Galactose-binding domain-like"/>
    <property type="match status" value="1"/>
</dbReference>
<dbReference type="AlphaFoldDB" id="A0A919J5F1"/>
<evidence type="ECO:0000259" key="3">
    <source>
        <dbReference type="PROSITE" id="PS50022"/>
    </source>
</evidence>
<dbReference type="InterPro" id="IPR008979">
    <property type="entry name" value="Galactose-bd-like_sf"/>
</dbReference>
<evidence type="ECO:0000256" key="1">
    <source>
        <dbReference type="SAM" id="MobiDB-lite"/>
    </source>
</evidence>
<dbReference type="InterPro" id="IPR000421">
    <property type="entry name" value="FA58C"/>
</dbReference>
<keyword evidence="5" id="KW-1185">Reference proteome</keyword>
<feature type="compositionally biased region" description="Low complexity" evidence="1">
    <location>
        <begin position="295"/>
        <end position="305"/>
    </location>
</feature>
<dbReference type="Pfam" id="PF00754">
    <property type="entry name" value="F5_F8_type_C"/>
    <property type="match status" value="1"/>
</dbReference>
<sequence length="305" mass="31521">MRFPRRGVSALAASTLISALVLLAAPHANAAETLLSAGRPVTASSTESSAVPAAAAVDGNTGTRWSSAFTASQWFQVDLGAPAAVGHVAIDWEAAYAKAFSIQLSTDGVSYSTAYSTTAGVGGRPDVTVTGTARYVKVLLTTRALTAYGYSFWELRVYGAAGPTPAKAGIGALALVNDLTHQPILGLSPLVDGSVVDLTRLAGRNLSLRATLAAGVAAGSVTFQLTGAKGTTLSRTENTAPYFLCNDYVDCPLLATPDTYTLTVQAYSAADAAARRPERPRRSTSPSPPRRLPRPRSTSSTSATV</sequence>
<reference evidence="4" key="1">
    <citation type="submission" date="2021-01" db="EMBL/GenBank/DDBJ databases">
        <title>Whole genome shotgun sequence of Actinoplanes ferrugineus NBRC 15555.</title>
        <authorList>
            <person name="Komaki H."/>
            <person name="Tamura T."/>
        </authorList>
    </citation>
    <scope>NUCLEOTIDE SEQUENCE</scope>
    <source>
        <strain evidence="4">NBRC 15555</strain>
    </source>
</reference>
<proteinExistence type="predicted"/>
<evidence type="ECO:0000313" key="4">
    <source>
        <dbReference type="EMBL" id="GIE13677.1"/>
    </source>
</evidence>
<feature type="region of interest" description="Disordered" evidence="1">
    <location>
        <begin position="271"/>
        <end position="305"/>
    </location>
</feature>
<name>A0A919J5F1_9ACTN</name>
<dbReference type="PROSITE" id="PS50022">
    <property type="entry name" value="FA58C_3"/>
    <property type="match status" value="1"/>
</dbReference>
<feature type="signal peptide" evidence="2">
    <location>
        <begin position="1"/>
        <end position="30"/>
    </location>
</feature>
<evidence type="ECO:0000313" key="5">
    <source>
        <dbReference type="Proteomes" id="UP000598174"/>
    </source>
</evidence>
<dbReference type="Proteomes" id="UP000598174">
    <property type="component" value="Unassembled WGS sequence"/>
</dbReference>
<gene>
    <name evidence="4" type="ORF">Afe05nite_55170</name>
</gene>
<protein>
    <recommendedName>
        <fullName evidence="3">F5/8 type C domain-containing protein</fullName>
    </recommendedName>
</protein>
<comment type="caution">
    <text evidence="4">The sequence shown here is derived from an EMBL/GenBank/DDBJ whole genome shotgun (WGS) entry which is preliminary data.</text>
</comment>
<dbReference type="Gene3D" id="2.60.120.260">
    <property type="entry name" value="Galactose-binding domain-like"/>
    <property type="match status" value="1"/>
</dbReference>
<accession>A0A919J5F1</accession>
<dbReference type="EMBL" id="BOMM01000050">
    <property type="protein sequence ID" value="GIE13677.1"/>
    <property type="molecule type" value="Genomic_DNA"/>
</dbReference>
<organism evidence="4 5">
    <name type="scientific">Paractinoplanes ferrugineus</name>
    <dbReference type="NCBI Taxonomy" id="113564"/>
    <lineage>
        <taxon>Bacteria</taxon>
        <taxon>Bacillati</taxon>
        <taxon>Actinomycetota</taxon>
        <taxon>Actinomycetes</taxon>
        <taxon>Micromonosporales</taxon>
        <taxon>Micromonosporaceae</taxon>
        <taxon>Paractinoplanes</taxon>
    </lineage>
</organism>
<keyword evidence="2" id="KW-0732">Signal</keyword>
<feature type="domain" description="F5/8 type C" evidence="3">
    <location>
        <begin position="23"/>
        <end position="160"/>
    </location>
</feature>
<feature type="chain" id="PRO_5037041882" description="F5/8 type C domain-containing protein" evidence="2">
    <location>
        <begin position="31"/>
        <end position="305"/>
    </location>
</feature>